<proteinExistence type="inferred from homology"/>
<evidence type="ECO:0000313" key="12">
    <source>
        <dbReference type="EMBL" id="BBF91670.1"/>
    </source>
</evidence>
<comment type="subcellular location">
    <subcellularLocation>
        <location evidence="1">Cell membrane</location>
        <topology evidence="1">Peripheral membrane protein</topology>
        <orientation evidence="1">Cytoplasmic side</orientation>
    </subcellularLocation>
</comment>
<feature type="coiled-coil region" evidence="11">
    <location>
        <begin position="37"/>
        <end position="95"/>
    </location>
</feature>
<evidence type="ECO:0000256" key="11">
    <source>
        <dbReference type="SAM" id="Coils"/>
    </source>
</evidence>
<dbReference type="GO" id="GO:0015031">
    <property type="term" value="P:protein transport"/>
    <property type="evidence" value="ECO:0007669"/>
    <property type="project" value="UniProtKB-KW"/>
</dbReference>
<evidence type="ECO:0000256" key="2">
    <source>
        <dbReference type="ARBA" id="ARBA00010004"/>
    </source>
</evidence>
<protein>
    <recommendedName>
        <fullName evidence="3">Flagellar FliJ protein</fullName>
    </recommendedName>
</protein>
<keyword evidence="4" id="KW-0813">Transport</keyword>
<keyword evidence="9" id="KW-0472">Membrane</keyword>
<reference evidence="12 13" key="1">
    <citation type="submission" date="2018-08" db="EMBL/GenBank/DDBJ databases">
        <title>Complete genome sequencing of Blastochloris tepida GI.</title>
        <authorList>
            <person name="Tsukatani Y."/>
            <person name="Mori H."/>
        </authorList>
    </citation>
    <scope>NUCLEOTIDE SEQUENCE [LARGE SCALE GENOMIC DNA]</scope>
    <source>
        <strain evidence="12 13">GI</strain>
    </source>
</reference>
<evidence type="ECO:0000256" key="5">
    <source>
        <dbReference type="ARBA" id="ARBA00022475"/>
    </source>
</evidence>
<evidence type="ECO:0000256" key="7">
    <source>
        <dbReference type="ARBA" id="ARBA00022795"/>
    </source>
</evidence>
<evidence type="ECO:0000313" key="13">
    <source>
        <dbReference type="Proteomes" id="UP000266934"/>
    </source>
</evidence>
<comment type="similarity">
    <text evidence="2">Belongs to the FliJ family.</text>
</comment>
<dbReference type="GO" id="GO:0071973">
    <property type="term" value="P:bacterial-type flagellum-dependent cell motility"/>
    <property type="evidence" value="ECO:0007669"/>
    <property type="project" value="InterPro"/>
</dbReference>
<keyword evidence="11" id="KW-0175">Coiled coil</keyword>
<evidence type="ECO:0000256" key="3">
    <source>
        <dbReference type="ARBA" id="ARBA00020392"/>
    </source>
</evidence>
<keyword evidence="6" id="KW-0145">Chemotaxis</keyword>
<dbReference type="GO" id="GO:0009288">
    <property type="term" value="C:bacterial-type flagellum"/>
    <property type="evidence" value="ECO:0007669"/>
    <property type="project" value="InterPro"/>
</dbReference>
<dbReference type="Gene3D" id="1.10.287.1700">
    <property type="match status" value="1"/>
</dbReference>
<accession>A0A348FWI7</accession>
<keyword evidence="10" id="KW-1006">Bacterial flagellum protein export</keyword>
<dbReference type="InterPro" id="IPR053716">
    <property type="entry name" value="Flag_assembly_chemotaxis_eff"/>
</dbReference>
<evidence type="ECO:0000256" key="9">
    <source>
        <dbReference type="ARBA" id="ARBA00023136"/>
    </source>
</evidence>
<dbReference type="AlphaFoldDB" id="A0A348FWI7"/>
<organism evidence="12 13">
    <name type="scientific">Blastochloris tepida</name>
    <dbReference type="NCBI Taxonomy" id="2233851"/>
    <lineage>
        <taxon>Bacteria</taxon>
        <taxon>Pseudomonadati</taxon>
        <taxon>Pseudomonadota</taxon>
        <taxon>Alphaproteobacteria</taxon>
        <taxon>Hyphomicrobiales</taxon>
        <taxon>Blastochloridaceae</taxon>
        <taxon>Blastochloris</taxon>
    </lineage>
</organism>
<evidence type="ECO:0000256" key="10">
    <source>
        <dbReference type="ARBA" id="ARBA00023225"/>
    </source>
</evidence>
<keyword evidence="13" id="KW-1185">Reference proteome</keyword>
<evidence type="ECO:0000256" key="6">
    <source>
        <dbReference type="ARBA" id="ARBA00022500"/>
    </source>
</evidence>
<dbReference type="GO" id="GO:0006935">
    <property type="term" value="P:chemotaxis"/>
    <property type="evidence" value="ECO:0007669"/>
    <property type="project" value="UniProtKB-KW"/>
</dbReference>
<evidence type="ECO:0000256" key="8">
    <source>
        <dbReference type="ARBA" id="ARBA00022927"/>
    </source>
</evidence>
<dbReference type="Proteomes" id="UP000266934">
    <property type="component" value="Chromosome"/>
</dbReference>
<name>A0A348FWI7_9HYPH</name>
<dbReference type="KEGG" id="blag:BLTE_03550"/>
<dbReference type="InterPro" id="IPR012823">
    <property type="entry name" value="Flagell_FliJ"/>
</dbReference>
<keyword evidence="5" id="KW-1003">Cell membrane</keyword>
<evidence type="ECO:0000256" key="1">
    <source>
        <dbReference type="ARBA" id="ARBA00004413"/>
    </source>
</evidence>
<dbReference type="EMBL" id="AP018907">
    <property type="protein sequence ID" value="BBF91670.1"/>
    <property type="molecule type" value="Genomic_DNA"/>
</dbReference>
<keyword evidence="7" id="KW-1005">Bacterial flagellum biogenesis</keyword>
<sequence>MIADFERMASDLDREILTEQERAGIDDPGHFAYPTYAKAAMTRRDNLRRSADELRAQLDDARAQLGEAFEELKKVEILEERDQERERLVEAAREQVELDRIGAQLRHA</sequence>
<gene>
    <name evidence="12" type="ORF">BLTE_03550</name>
</gene>
<dbReference type="NCBIfam" id="TIGR02473">
    <property type="entry name" value="flagell_FliJ"/>
    <property type="match status" value="1"/>
</dbReference>
<dbReference type="GO" id="GO:0044781">
    <property type="term" value="P:bacterial-type flagellum organization"/>
    <property type="evidence" value="ECO:0007669"/>
    <property type="project" value="UniProtKB-KW"/>
</dbReference>
<dbReference type="GO" id="GO:0005886">
    <property type="term" value="C:plasma membrane"/>
    <property type="evidence" value="ECO:0007669"/>
    <property type="project" value="UniProtKB-SubCell"/>
</dbReference>
<evidence type="ECO:0000256" key="4">
    <source>
        <dbReference type="ARBA" id="ARBA00022448"/>
    </source>
</evidence>
<keyword evidence="8" id="KW-0653">Protein transport</keyword>